<feature type="compositionally biased region" description="Basic and acidic residues" evidence="1">
    <location>
        <begin position="16"/>
        <end position="34"/>
    </location>
</feature>
<dbReference type="EMBL" id="JAUEPP010000002">
    <property type="protein sequence ID" value="KAK3350388.1"/>
    <property type="molecule type" value="Genomic_DNA"/>
</dbReference>
<keyword evidence="3" id="KW-1185">Reference proteome</keyword>
<reference evidence="2" key="2">
    <citation type="submission" date="2023-06" db="EMBL/GenBank/DDBJ databases">
        <authorList>
            <consortium name="Lawrence Berkeley National Laboratory"/>
            <person name="Haridas S."/>
            <person name="Hensen N."/>
            <person name="Bonometti L."/>
            <person name="Westerberg I."/>
            <person name="Brannstrom I.O."/>
            <person name="Guillou S."/>
            <person name="Cros-Aarteil S."/>
            <person name="Calhoun S."/>
            <person name="Kuo A."/>
            <person name="Mondo S."/>
            <person name="Pangilinan J."/>
            <person name="Riley R."/>
            <person name="Labutti K."/>
            <person name="Andreopoulos B."/>
            <person name="Lipzen A."/>
            <person name="Chen C."/>
            <person name="Yanf M."/>
            <person name="Daum C."/>
            <person name="Ng V."/>
            <person name="Clum A."/>
            <person name="Steindorff A."/>
            <person name="Ohm R."/>
            <person name="Martin F."/>
            <person name="Silar P."/>
            <person name="Natvig D."/>
            <person name="Lalanne C."/>
            <person name="Gautier V."/>
            <person name="Ament-Velasquez S.L."/>
            <person name="Kruys A."/>
            <person name="Hutchinson M.I."/>
            <person name="Powell A.J."/>
            <person name="Barry K."/>
            <person name="Miller A.N."/>
            <person name="Grigoriev I.V."/>
            <person name="Debuchy R."/>
            <person name="Gladieux P."/>
            <person name="Thoren M.H."/>
            <person name="Johannesson H."/>
        </authorList>
    </citation>
    <scope>NUCLEOTIDE SEQUENCE</scope>
    <source>
        <strain evidence="2">CBS 560.94</strain>
    </source>
</reference>
<name>A0AAE0JJ61_9PEZI</name>
<dbReference type="RefSeq" id="XP_062683683.1">
    <property type="nucleotide sequence ID" value="XM_062826203.1"/>
</dbReference>
<evidence type="ECO:0000313" key="3">
    <source>
        <dbReference type="Proteomes" id="UP001278500"/>
    </source>
</evidence>
<reference evidence="2" key="1">
    <citation type="journal article" date="2023" name="Mol. Phylogenet. Evol.">
        <title>Genome-scale phylogeny and comparative genomics of the fungal order Sordariales.</title>
        <authorList>
            <person name="Hensen N."/>
            <person name="Bonometti L."/>
            <person name="Westerberg I."/>
            <person name="Brannstrom I.O."/>
            <person name="Guillou S."/>
            <person name="Cros-Aarteil S."/>
            <person name="Calhoun S."/>
            <person name="Haridas S."/>
            <person name="Kuo A."/>
            <person name="Mondo S."/>
            <person name="Pangilinan J."/>
            <person name="Riley R."/>
            <person name="LaButti K."/>
            <person name="Andreopoulos B."/>
            <person name="Lipzen A."/>
            <person name="Chen C."/>
            <person name="Yan M."/>
            <person name="Daum C."/>
            <person name="Ng V."/>
            <person name="Clum A."/>
            <person name="Steindorff A."/>
            <person name="Ohm R.A."/>
            <person name="Martin F."/>
            <person name="Silar P."/>
            <person name="Natvig D.O."/>
            <person name="Lalanne C."/>
            <person name="Gautier V."/>
            <person name="Ament-Velasquez S.L."/>
            <person name="Kruys A."/>
            <person name="Hutchinson M.I."/>
            <person name="Powell A.J."/>
            <person name="Barry K."/>
            <person name="Miller A.N."/>
            <person name="Grigoriev I.V."/>
            <person name="Debuchy R."/>
            <person name="Gladieux P."/>
            <person name="Hiltunen Thoren M."/>
            <person name="Johannesson H."/>
        </authorList>
    </citation>
    <scope>NUCLEOTIDE SEQUENCE</scope>
    <source>
        <strain evidence="2">CBS 560.94</strain>
    </source>
</reference>
<accession>A0AAE0JJ61</accession>
<gene>
    <name evidence="2" type="ORF">B0H65DRAFT_454601</name>
</gene>
<proteinExistence type="predicted"/>
<comment type="caution">
    <text evidence="2">The sequence shown here is derived from an EMBL/GenBank/DDBJ whole genome shotgun (WGS) entry which is preliminary data.</text>
</comment>
<sequence>MAGHASKPVAPGSIGDGKRRYDEWKDVSDGEPRSNHGFGTLFPEGYKSSFSPKPKICHCPFRTCGQAFAVSPDLGEHFVVKIPFRRNPTRSP</sequence>
<evidence type="ECO:0000256" key="1">
    <source>
        <dbReference type="SAM" id="MobiDB-lite"/>
    </source>
</evidence>
<protein>
    <submittedName>
        <fullName evidence="2">Uncharacterized protein</fullName>
    </submittedName>
</protein>
<dbReference type="Proteomes" id="UP001278500">
    <property type="component" value="Unassembled WGS sequence"/>
</dbReference>
<organism evidence="2 3">
    <name type="scientific">Neurospora tetraspora</name>
    <dbReference type="NCBI Taxonomy" id="94610"/>
    <lineage>
        <taxon>Eukaryota</taxon>
        <taxon>Fungi</taxon>
        <taxon>Dikarya</taxon>
        <taxon>Ascomycota</taxon>
        <taxon>Pezizomycotina</taxon>
        <taxon>Sordariomycetes</taxon>
        <taxon>Sordariomycetidae</taxon>
        <taxon>Sordariales</taxon>
        <taxon>Sordariaceae</taxon>
        <taxon>Neurospora</taxon>
    </lineage>
</organism>
<evidence type="ECO:0000313" key="2">
    <source>
        <dbReference type="EMBL" id="KAK3350388.1"/>
    </source>
</evidence>
<dbReference type="GeneID" id="87863357"/>
<feature type="region of interest" description="Disordered" evidence="1">
    <location>
        <begin position="1"/>
        <end position="38"/>
    </location>
</feature>
<dbReference type="AlphaFoldDB" id="A0AAE0JJ61"/>